<feature type="zinc finger region" description="FLZ-type" evidence="4">
    <location>
        <begin position="15"/>
        <end position="59"/>
    </location>
</feature>
<evidence type="ECO:0000259" key="6">
    <source>
        <dbReference type="PROSITE" id="PS51795"/>
    </source>
</evidence>
<keyword evidence="8" id="KW-1185">Reference proteome</keyword>
<feature type="compositionally biased region" description="Polar residues" evidence="5">
    <location>
        <begin position="80"/>
        <end position="89"/>
    </location>
</feature>
<dbReference type="Pfam" id="PF04570">
    <property type="entry name" value="zf-FLZ"/>
    <property type="match status" value="1"/>
</dbReference>
<evidence type="ECO:0000256" key="1">
    <source>
        <dbReference type="ARBA" id="ARBA00009374"/>
    </source>
</evidence>
<dbReference type="InterPro" id="IPR044533">
    <property type="entry name" value="FLZ1/2/3"/>
</dbReference>
<dbReference type="PANTHER" id="PTHR46057:SF13">
    <property type="entry name" value="FLZ-TYPE DOMAIN-CONTAINING PROTEIN"/>
    <property type="match status" value="1"/>
</dbReference>
<comment type="similarity">
    <text evidence="1">Belongs to the FLZ family.</text>
</comment>
<keyword evidence="2" id="KW-0479">Metal-binding</keyword>
<organism evidence="7 8">
    <name type="scientific">Lactuca sativa</name>
    <name type="common">Garden lettuce</name>
    <dbReference type="NCBI Taxonomy" id="4236"/>
    <lineage>
        <taxon>Eukaryota</taxon>
        <taxon>Viridiplantae</taxon>
        <taxon>Streptophyta</taxon>
        <taxon>Embryophyta</taxon>
        <taxon>Tracheophyta</taxon>
        <taxon>Spermatophyta</taxon>
        <taxon>Magnoliopsida</taxon>
        <taxon>eudicotyledons</taxon>
        <taxon>Gunneridae</taxon>
        <taxon>Pentapetalae</taxon>
        <taxon>asterids</taxon>
        <taxon>campanulids</taxon>
        <taxon>Asterales</taxon>
        <taxon>Asteraceae</taxon>
        <taxon>Cichorioideae</taxon>
        <taxon>Cichorieae</taxon>
        <taxon>Lactucinae</taxon>
        <taxon>Lactuca</taxon>
    </lineage>
</organism>
<dbReference type="Proteomes" id="UP000235145">
    <property type="component" value="Unassembled WGS sequence"/>
</dbReference>
<dbReference type="Gramene" id="rna-gnl|WGS:NBSK|LSAT_1X83600_mrna">
    <property type="protein sequence ID" value="cds-PLY78561.1"/>
    <property type="gene ID" value="gene-LSAT_1X83600"/>
</dbReference>
<dbReference type="PANTHER" id="PTHR46057">
    <property type="entry name" value="FCS-LIKE ZINC FINGER 1-RELATED"/>
    <property type="match status" value="1"/>
</dbReference>
<evidence type="ECO:0000256" key="3">
    <source>
        <dbReference type="ARBA" id="ARBA00022771"/>
    </source>
</evidence>
<protein>
    <recommendedName>
        <fullName evidence="6">FLZ-type domain-containing protein</fullName>
    </recommendedName>
</protein>
<keyword evidence="3" id="KW-0863">Zinc-finger</keyword>
<dbReference type="AlphaFoldDB" id="A0A9R1WSY1"/>
<dbReference type="EMBL" id="NBSK02000001">
    <property type="protein sequence ID" value="KAJ0228330.1"/>
    <property type="molecule type" value="Genomic_DNA"/>
</dbReference>
<feature type="region of interest" description="Disordered" evidence="5">
    <location>
        <begin position="67"/>
        <end position="89"/>
    </location>
</feature>
<reference evidence="7 8" key="1">
    <citation type="journal article" date="2017" name="Nat. Commun.">
        <title>Genome assembly with in vitro proximity ligation data and whole-genome triplication in lettuce.</title>
        <authorList>
            <person name="Reyes-Chin-Wo S."/>
            <person name="Wang Z."/>
            <person name="Yang X."/>
            <person name="Kozik A."/>
            <person name="Arikit S."/>
            <person name="Song C."/>
            <person name="Xia L."/>
            <person name="Froenicke L."/>
            <person name="Lavelle D.O."/>
            <person name="Truco M.J."/>
            <person name="Xia R."/>
            <person name="Zhu S."/>
            <person name="Xu C."/>
            <person name="Xu H."/>
            <person name="Xu X."/>
            <person name="Cox K."/>
            <person name="Korf I."/>
            <person name="Meyers B.C."/>
            <person name="Michelmore R.W."/>
        </authorList>
    </citation>
    <scope>NUCLEOTIDE SEQUENCE [LARGE SCALE GENOMIC DNA]</scope>
    <source>
        <strain evidence="8">cv. Salinas</strain>
        <tissue evidence="7">Seedlings</tissue>
    </source>
</reference>
<comment type="caution">
    <text evidence="7">The sequence shown here is derived from an EMBL/GenBank/DDBJ whole genome shotgun (WGS) entry which is preliminary data.</text>
</comment>
<name>A0A9R1WSY1_LACSA</name>
<proteinExistence type="inferred from homology"/>
<keyword evidence="3" id="KW-0862">Zinc</keyword>
<dbReference type="GO" id="GO:0008270">
    <property type="term" value="F:zinc ion binding"/>
    <property type="evidence" value="ECO:0007669"/>
    <property type="project" value="UniProtKB-KW"/>
</dbReference>
<feature type="domain" description="FLZ-type" evidence="6">
    <location>
        <begin position="15"/>
        <end position="59"/>
    </location>
</feature>
<dbReference type="InterPro" id="IPR007650">
    <property type="entry name" value="Zf-FLZ_dom"/>
</dbReference>
<gene>
    <name evidence="7" type="ORF">LSAT_V11C100033710</name>
</gene>
<sequence>MGSRMLSYSGGDDSHFLEACSLCSKSLGHNSDIFMYRGDNPFCSQECRQEQIEIDDAKEKKWRVSLKKSMETKKKSPKSNVQTGTLLVA</sequence>
<evidence type="ECO:0000256" key="4">
    <source>
        <dbReference type="PROSITE-ProRule" id="PRU01131"/>
    </source>
</evidence>
<dbReference type="OrthoDB" id="1916924at2759"/>
<evidence type="ECO:0000313" key="7">
    <source>
        <dbReference type="EMBL" id="KAJ0228330.1"/>
    </source>
</evidence>
<evidence type="ECO:0000256" key="2">
    <source>
        <dbReference type="ARBA" id="ARBA00022723"/>
    </source>
</evidence>
<evidence type="ECO:0000256" key="5">
    <source>
        <dbReference type="SAM" id="MobiDB-lite"/>
    </source>
</evidence>
<dbReference type="PROSITE" id="PS51795">
    <property type="entry name" value="ZF_FLZ"/>
    <property type="match status" value="1"/>
</dbReference>
<evidence type="ECO:0000313" key="8">
    <source>
        <dbReference type="Proteomes" id="UP000235145"/>
    </source>
</evidence>
<accession>A0A9R1WSY1</accession>